<proteinExistence type="predicted"/>
<dbReference type="Proteomes" id="UP000241071">
    <property type="component" value="Segment"/>
</dbReference>
<organism evidence="1 2">
    <name type="scientific">Moumouvirus goulette</name>
    <dbReference type="NCBI Taxonomy" id="1247379"/>
    <lineage>
        <taxon>Viruses</taxon>
        <taxon>Varidnaviria</taxon>
        <taxon>Bamfordvirae</taxon>
        <taxon>Nucleocytoviricota</taxon>
        <taxon>Megaviricetes</taxon>
        <taxon>Imitervirales</taxon>
        <taxon>Mimiviridae</taxon>
        <taxon>Megamimivirinae</taxon>
        <taxon>Moumouvirus</taxon>
        <taxon>Moumouvirus goulettemassiliense</taxon>
    </lineage>
</organism>
<evidence type="ECO:0000313" key="1">
    <source>
        <dbReference type="EMBL" id="AGF85119.1"/>
    </source>
</evidence>
<sequence length="310" mass="36990">MNIKFLLFDHENLSFGLNIRKSKFLLQNINHAENQYLESNFMYVISIDLYDNDTNFEKNGNGYRYDKKNINEYKCDKINVLEKYSLFDSTTYQKFNFNKIIIHFIGVNIEFDYINKLKYIYNLGIEIIFLDFKKFIDWSSANNKINVLDWFLTRGFKLKYTDQAIDNIYQNSEEKAMEIFKWWLDSGLKIKYTRLLVDSASVKGYYHLLDTILNSGIKVKYSNFSIDHASQYGKIEVLNWWLNSGLKLKYSNDAIIFASYRGKINVLKWWLNSGLELKYTKEVFKSCCQKNKPEIIEWWYNSGLIMDPKN</sequence>
<evidence type="ECO:0000313" key="2">
    <source>
        <dbReference type="Proteomes" id="UP000241071"/>
    </source>
</evidence>
<dbReference type="SUPFAM" id="SSF140860">
    <property type="entry name" value="Pseudo ankyrin repeat-like"/>
    <property type="match status" value="1"/>
</dbReference>
<name>M1PB52_9VIRU</name>
<dbReference type="Gene3D" id="1.25.40.20">
    <property type="entry name" value="Ankyrin repeat-containing domain"/>
    <property type="match status" value="1"/>
</dbReference>
<protein>
    <submittedName>
        <fullName evidence="1">Repeat protein</fullName>
    </submittedName>
</protein>
<reference evidence="1 2" key="1">
    <citation type="submission" date="2012-10" db="EMBL/GenBank/DDBJ databases">
        <title>Complete genome sequence of Moumouvirus goulette.</title>
        <authorList>
            <person name="Fournous G."/>
            <person name="Bougalmi M."/>
            <person name="Colson P."/>
        </authorList>
    </citation>
    <scope>NUCLEOTIDE SEQUENCE [LARGE SCALE GENOMIC DNA]</scope>
</reference>
<gene>
    <name evidence="1" type="ORF">glt_00310</name>
</gene>
<accession>M1PB52</accession>
<dbReference type="EMBL" id="KC008572">
    <property type="protein sequence ID" value="AGF85119.1"/>
    <property type="molecule type" value="Genomic_DNA"/>
</dbReference>
<dbReference type="InterPro" id="IPR036770">
    <property type="entry name" value="Ankyrin_rpt-contain_sf"/>
</dbReference>
<keyword evidence="2" id="KW-1185">Reference proteome</keyword>